<accession>A0ABY7HQ15</accession>
<keyword evidence="2" id="KW-1185">Reference proteome</keyword>
<organism evidence="1 2">
    <name type="scientific">Rouxiella chamberiensis</name>
    <dbReference type="NCBI Taxonomy" id="1513468"/>
    <lineage>
        <taxon>Bacteria</taxon>
        <taxon>Pseudomonadati</taxon>
        <taxon>Pseudomonadota</taxon>
        <taxon>Gammaproteobacteria</taxon>
        <taxon>Enterobacterales</taxon>
        <taxon>Yersiniaceae</taxon>
        <taxon>Rouxiella</taxon>
    </lineage>
</organism>
<dbReference type="Pfam" id="PF05929">
    <property type="entry name" value="Phage_GPO"/>
    <property type="match status" value="1"/>
</dbReference>
<gene>
    <name evidence="1" type="ORF">O1V66_01455</name>
</gene>
<proteinExistence type="predicted"/>
<evidence type="ECO:0000313" key="1">
    <source>
        <dbReference type="EMBL" id="WAT01484.1"/>
    </source>
</evidence>
<dbReference type="EMBL" id="CP114058">
    <property type="protein sequence ID" value="WAT01484.1"/>
    <property type="molecule type" value="Genomic_DNA"/>
</dbReference>
<protein>
    <submittedName>
        <fullName evidence="1">GPO family capsid scaffolding protein</fullName>
    </submittedName>
</protein>
<reference evidence="1" key="1">
    <citation type="submission" date="2022-12" db="EMBL/GenBank/DDBJ databases">
        <title>Complete genome sequence of an Australian strain of Rouxiella badensis DAR84756 and resolution of the R. badensis DSM100043 and R. chamberiensis DSM28324 genomes.</title>
        <authorList>
            <person name="Paul S."/>
            <person name="Anderson P.J."/>
            <person name="Maynard G."/>
            <person name="Dyall-Smith M."/>
            <person name="Kudinha T."/>
        </authorList>
    </citation>
    <scope>NUCLEOTIDE SEQUENCE</scope>
    <source>
        <strain evidence="1">DSM 28324</strain>
    </source>
</reference>
<sequence>MEYSPVSTGWVCVATEGDTIDGRKIAPSWITDLAETYNPKLYTALIWEEHNRDLDNLGEVLEARSETSAGLKKLYVRIRPTAKLMSYNEHGQKLFCSIEVKDDFPDVGRFYLSGLAVTDSPASIGTDRLKFSVNKRYFSRFDAKTLISNPIAFSLKDSITMAGKGWVSAISNN</sequence>
<evidence type="ECO:0000313" key="2">
    <source>
        <dbReference type="Proteomes" id="UP001164712"/>
    </source>
</evidence>
<dbReference type="Proteomes" id="UP001164712">
    <property type="component" value="Chromosome"/>
</dbReference>
<name>A0ABY7HQ15_9GAMM</name>
<dbReference type="InterPro" id="IPR009228">
    <property type="entry name" value="Capsid_scaffold_GpO"/>
</dbReference>
<dbReference type="RefSeq" id="WP_045047484.1">
    <property type="nucleotide sequence ID" value="NZ_CP114058.1"/>
</dbReference>